<dbReference type="Pfam" id="PF13175">
    <property type="entry name" value="AAA_15"/>
    <property type="match status" value="1"/>
</dbReference>
<sequence length="566" mass="64400">MKNEEIFEHDDNLLKKLTKGQFIIPKLIFNNFGPVNTGEITLKPLTILFGENNTGKTHVGYAIWEFFHDDSSSIYNNPLDGWNHVKTWINDEIVPEIMETTETTKFKNKFFTKKIILDEHSRLKLSKKSIQDLFNYEYGEEVGEVILPYEQIIAELEIPYGEIEDIFKTHLSSNNGSELESELDSLGTSISEDPNVNISDKLKNTKNVISLLESVLETVSKNKFFDTHSESEFGINYDLNGKLLSNCAYTFENKSEKILNINIRILPLKSEMNKDELKKAVSKSLSENIYGAIVNGITNMHESCCYIPAPKAGLSLLSKPTHSESLKNFLSLPKKNNKKIGSTLPEPMIEYMNFLNNIPSTESRDFTNTVEFLENFLLSGKIVKLENDEILYKSDNMKKGIPMSISSSLVVDSMPLIAFLKYGILKKNSLLVLEEPESHLHPQAQRILGRAIVKLINSGLNIVLITHSPYILQQINNNLKLHYLSKRGKTEELNEYLMAHGWGHDDEVLDPENVTAYIFEKSDIGSIIKPLEIYENEGISSETFIKPLEELYMETAELRDLLEEGD</sequence>
<dbReference type="RefSeq" id="WP_181505033.1">
    <property type="nucleotide sequence ID" value="NZ_JACDUO010000001.1"/>
</dbReference>
<evidence type="ECO:0000313" key="3">
    <source>
        <dbReference type="Proteomes" id="UP000567099"/>
    </source>
</evidence>
<comment type="caution">
    <text evidence="2">The sequence shown here is derived from an EMBL/GenBank/DDBJ whole genome shotgun (WGS) entry which is preliminary data.</text>
</comment>
<proteinExistence type="predicted"/>
<dbReference type="InterPro" id="IPR041685">
    <property type="entry name" value="AAA_GajA/Old/RecF-like"/>
</dbReference>
<dbReference type="Proteomes" id="UP000567099">
    <property type="component" value="Unassembled WGS sequence"/>
</dbReference>
<dbReference type="AlphaFoldDB" id="A0A7J9PLA8"/>
<accession>A0A7J9PLA8</accession>
<dbReference type="PANTHER" id="PTHR43581">
    <property type="entry name" value="ATP/GTP PHOSPHATASE"/>
    <property type="match status" value="1"/>
</dbReference>
<dbReference type="InterPro" id="IPR027417">
    <property type="entry name" value="P-loop_NTPase"/>
</dbReference>
<protein>
    <submittedName>
        <fullName evidence="2">Putative ATPase</fullName>
    </submittedName>
</protein>
<dbReference type="PANTHER" id="PTHR43581:SF2">
    <property type="entry name" value="EXCINUCLEASE ATPASE SUBUNIT"/>
    <property type="match status" value="1"/>
</dbReference>
<organism evidence="2 3">
    <name type="scientific">Methanococcus maripaludis</name>
    <name type="common">Methanococcus deltae</name>
    <dbReference type="NCBI Taxonomy" id="39152"/>
    <lineage>
        <taxon>Archaea</taxon>
        <taxon>Methanobacteriati</taxon>
        <taxon>Methanobacteriota</taxon>
        <taxon>Methanomada group</taxon>
        <taxon>Methanococci</taxon>
        <taxon>Methanococcales</taxon>
        <taxon>Methanococcaceae</taxon>
        <taxon>Methanococcus</taxon>
    </lineage>
</organism>
<dbReference type="EMBL" id="JACDUO010000001">
    <property type="protein sequence ID" value="MBA2864053.1"/>
    <property type="molecule type" value="Genomic_DNA"/>
</dbReference>
<name>A0A7J9PLA8_METMI</name>
<reference evidence="2 3" key="1">
    <citation type="submission" date="2020-07" db="EMBL/GenBank/DDBJ databases">
        <title>Genomic Encyclopedia of Type Strains, Phase IV (KMG-V): Genome sequencing to study the core and pangenomes of soil and plant-associated prokaryotes.</title>
        <authorList>
            <person name="Whitman W."/>
        </authorList>
    </citation>
    <scope>NUCLEOTIDE SEQUENCE [LARGE SCALE GENOMIC DNA]</scope>
    <source>
        <strain evidence="2 3">C13</strain>
    </source>
</reference>
<gene>
    <name evidence="2" type="ORF">HNP94_001053</name>
</gene>
<dbReference type="SUPFAM" id="SSF52540">
    <property type="entry name" value="P-loop containing nucleoside triphosphate hydrolases"/>
    <property type="match status" value="1"/>
</dbReference>
<evidence type="ECO:0000259" key="1">
    <source>
        <dbReference type="Pfam" id="PF13175"/>
    </source>
</evidence>
<evidence type="ECO:0000313" key="2">
    <source>
        <dbReference type="EMBL" id="MBA2864053.1"/>
    </source>
</evidence>
<feature type="domain" description="Endonuclease GajA/Old nuclease/RecF-like AAA" evidence="1">
    <location>
        <begin position="24"/>
        <end position="471"/>
    </location>
</feature>
<dbReference type="Gene3D" id="3.40.50.300">
    <property type="entry name" value="P-loop containing nucleotide triphosphate hydrolases"/>
    <property type="match status" value="1"/>
</dbReference>
<dbReference type="InterPro" id="IPR051396">
    <property type="entry name" value="Bact_Antivir_Def_Nuclease"/>
</dbReference>